<evidence type="ECO:0000256" key="1">
    <source>
        <dbReference type="SAM" id="MobiDB-lite"/>
    </source>
</evidence>
<dbReference type="PANTHER" id="PTHR33487">
    <property type="entry name" value="CILIA- AND FLAGELLA-ASSOCIATED PROTEIN 54"/>
    <property type="match status" value="1"/>
</dbReference>
<dbReference type="Proteomes" id="UP000815325">
    <property type="component" value="Unassembled WGS sequence"/>
</dbReference>
<keyword evidence="3" id="KW-1185">Reference proteome</keyword>
<comment type="caution">
    <text evidence="2">The sequence shown here is derived from an EMBL/GenBank/DDBJ whole genome shotgun (WGS) entry which is preliminary data.</text>
</comment>
<feature type="compositionally biased region" description="Low complexity" evidence="1">
    <location>
        <begin position="220"/>
        <end position="233"/>
    </location>
</feature>
<evidence type="ECO:0000313" key="3">
    <source>
        <dbReference type="Proteomes" id="UP000815325"/>
    </source>
</evidence>
<proteinExistence type="predicted"/>
<reference evidence="2" key="1">
    <citation type="submission" date="2017-08" db="EMBL/GenBank/DDBJ databases">
        <authorList>
            <person name="Polle J.E."/>
            <person name="Barry K."/>
            <person name="Cushman J."/>
            <person name="Schmutz J."/>
            <person name="Tran D."/>
            <person name="Hathwaick L.T."/>
            <person name="Yim W.C."/>
            <person name="Jenkins J."/>
            <person name="Mckie-Krisberg Z.M."/>
            <person name="Prochnik S."/>
            <person name="Lindquist E."/>
            <person name="Dockter R.B."/>
            <person name="Adam C."/>
            <person name="Molina H."/>
            <person name="Bunkerborg J."/>
            <person name="Jin E."/>
            <person name="Buchheim M."/>
            <person name="Magnuson J."/>
        </authorList>
    </citation>
    <scope>NUCLEOTIDE SEQUENCE</scope>
    <source>
        <strain evidence="2">CCAP 19/18</strain>
    </source>
</reference>
<protein>
    <submittedName>
        <fullName evidence="2">Uncharacterized protein</fullName>
    </submittedName>
</protein>
<organism evidence="2 3">
    <name type="scientific">Dunaliella salina</name>
    <name type="common">Green alga</name>
    <name type="synonym">Protococcus salinus</name>
    <dbReference type="NCBI Taxonomy" id="3046"/>
    <lineage>
        <taxon>Eukaryota</taxon>
        <taxon>Viridiplantae</taxon>
        <taxon>Chlorophyta</taxon>
        <taxon>core chlorophytes</taxon>
        <taxon>Chlorophyceae</taxon>
        <taxon>CS clade</taxon>
        <taxon>Chlamydomonadales</taxon>
        <taxon>Dunaliellaceae</taxon>
        <taxon>Dunaliella</taxon>
    </lineage>
</organism>
<gene>
    <name evidence="2" type="ORF">DUNSADRAFT_5394</name>
</gene>
<evidence type="ECO:0000313" key="2">
    <source>
        <dbReference type="EMBL" id="KAF5826014.1"/>
    </source>
</evidence>
<sequence length="393" mass="41767">CNVTDLQSGLEGIASILMEAGLSLEALPVISLWEHLTLHIMRNLKATVICRLMRARALVRLGLMSEASEVLIDLMRGARLPDPTLDTDYVVKNEDGSVLQVPLVPPFSNRKYPGDPANRAALTFIGEGPLSAAVEKLYGSWAIAHLALARAGWLTKLGAMPNLWKSCHPSTGREATPDLPLPDPIEPQLLSWASVLINRALAMAQGKPLRPESGRESSSAGPNGKAAKAGAKPAAPPDKKKEDKKGAAAAAAAAAPPSPIAQAVAAANAAAAAEPSRFLQEAQRAHVMVHALLHASKVALLQWQPLRALQYAKEATRFMGSRDESSLLGGPLLEENDELDRLTICASMWMAARLQVKGGWNAPFACLCWVVTWGSAWVVAALFCGGPETGECI</sequence>
<feature type="non-terminal residue" evidence="2">
    <location>
        <position position="1"/>
    </location>
</feature>
<dbReference type="EMBL" id="MU071505">
    <property type="protein sequence ID" value="KAF5826014.1"/>
    <property type="molecule type" value="Genomic_DNA"/>
</dbReference>
<accession>A0ABQ7FUC1</accession>
<feature type="region of interest" description="Disordered" evidence="1">
    <location>
        <begin position="206"/>
        <end position="251"/>
    </location>
</feature>
<feature type="compositionally biased region" description="Basic and acidic residues" evidence="1">
    <location>
        <begin position="237"/>
        <end position="246"/>
    </location>
</feature>
<dbReference type="PANTHER" id="PTHR33487:SF1">
    <property type="entry name" value="CILIA- AND FLAGELLA-ASSOCIATED PROTEIN 54"/>
    <property type="match status" value="1"/>
</dbReference>
<name>A0ABQ7FUC1_DUNSA</name>